<reference evidence="1" key="1">
    <citation type="submission" date="2021-01" db="EMBL/GenBank/DDBJ databases">
        <authorList>
            <person name="Corre E."/>
            <person name="Pelletier E."/>
            <person name="Niang G."/>
            <person name="Scheremetjew M."/>
            <person name="Finn R."/>
            <person name="Kale V."/>
            <person name="Holt S."/>
            <person name="Cochrane G."/>
            <person name="Meng A."/>
            <person name="Brown T."/>
            <person name="Cohen L."/>
        </authorList>
    </citation>
    <scope>NUCLEOTIDE SEQUENCE</scope>
    <source>
        <strain evidence="1">NIES-381</strain>
    </source>
</reference>
<name>A0A7S1J2L2_9EUGL</name>
<accession>A0A7S1J2L2</accession>
<protein>
    <submittedName>
        <fullName evidence="1">Uncharacterized protein</fullName>
    </submittedName>
</protein>
<gene>
    <name evidence="1" type="ORF">EGYM00392_LOCUS41518</name>
</gene>
<proteinExistence type="predicted"/>
<sequence>MHPCNHILICAANFFRSICQKVSRWLSGSECGKSPKAWGCTLRKCLQNCHSSLVALEMDPFLFWSAYTTGPQMGQNRHTQGSRYTIVMFLEGGFVVSVSQHPKCNPKLAIKGVWTAQLTCL</sequence>
<organism evidence="1">
    <name type="scientific">Eutreptiella gymnastica</name>
    <dbReference type="NCBI Taxonomy" id="73025"/>
    <lineage>
        <taxon>Eukaryota</taxon>
        <taxon>Discoba</taxon>
        <taxon>Euglenozoa</taxon>
        <taxon>Euglenida</taxon>
        <taxon>Spirocuta</taxon>
        <taxon>Euglenophyceae</taxon>
        <taxon>Eutreptiales</taxon>
        <taxon>Eutreptiaceae</taxon>
        <taxon>Eutreptiella</taxon>
    </lineage>
</organism>
<dbReference type="AlphaFoldDB" id="A0A7S1J2L2"/>
<dbReference type="EMBL" id="HBGA01111537">
    <property type="protein sequence ID" value="CAD9030379.1"/>
    <property type="molecule type" value="Transcribed_RNA"/>
</dbReference>
<evidence type="ECO:0000313" key="1">
    <source>
        <dbReference type="EMBL" id="CAD9030379.1"/>
    </source>
</evidence>